<evidence type="ECO:0000256" key="7">
    <source>
        <dbReference type="ARBA" id="ARBA00022728"/>
    </source>
</evidence>
<keyword evidence="13 15" id="KW-0539">Nucleus</keyword>
<protein>
    <recommendedName>
        <fullName evidence="15">Pre-mRNA-processing factor 19</fullName>
        <ecNumber evidence="15">2.3.2.27</ecNumber>
    </recommendedName>
</protein>
<dbReference type="Gene3D" id="3.30.40.10">
    <property type="entry name" value="Zinc/RING finger domain, C3HC4 (zinc finger)"/>
    <property type="match status" value="1"/>
</dbReference>
<proteinExistence type="inferred from homology"/>
<dbReference type="InterPro" id="IPR038959">
    <property type="entry name" value="Prp19"/>
</dbReference>
<evidence type="ECO:0000256" key="11">
    <source>
        <dbReference type="ARBA" id="ARBA00023187"/>
    </source>
</evidence>
<dbReference type="FunFam" id="3.30.40.10:FF:000027">
    <property type="entry name" value="Pre-mRNA-processing factor 19, putative"/>
    <property type="match status" value="1"/>
</dbReference>
<reference evidence="17 18" key="1">
    <citation type="journal article" date="2018" name="Evol. Lett.">
        <title>Horizontal gene cluster transfer increased hallucinogenic mushroom diversity.</title>
        <authorList>
            <person name="Reynolds H.T."/>
            <person name="Vijayakumar V."/>
            <person name="Gluck-Thaler E."/>
            <person name="Korotkin H.B."/>
            <person name="Matheny P.B."/>
            <person name="Slot J.C."/>
        </authorList>
    </citation>
    <scope>NUCLEOTIDE SEQUENCE [LARGE SCALE GENOMIC DNA]</scope>
    <source>
        <strain evidence="17 18">2629</strain>
    </source>
</reference>
<evidence type="ECO:0000256" key="9">
    <source>
        <dbReference type="ARBA" id="ARBA00022763"/>
    </source>
</evidence>
<evidence type="ECO:0000256" key="1">
    <source>
        <dbReference type="ARBA" id="ARBA00004123"/>
    </source>
</evidence>
<keyword evidence="18" id="KW-1185">Reference proteome</keyword>
<name>A0A409VDZ1_9AGAR</name>
<keyword evidence="4 14" id="KW-0853">WD repeat</keyword>
<dbReference type="FunCoup" id="A0A409VDZ1">
    <property type="interactions" value="601"/>
</dbReference>
<dbReference type="PROSITE" id="PS50082">
    <property type="entry name" value="WD_REPEATS_2"/>
    <property type="match status" value="1"/>
</dbReference>
<dbReference type="InParanoid" id="A0A409VDZ1"/>
<evidence type="ECO:0000256" key="8">
    <source>
        <dbReference type="ARBA" id="ARBA00022737"/>
    </source>
</evidence>
<comment type="subunit">
    <text evidence="15">Homotetramer.</text>
</comment>
<comment type="caution">
    <text evidence="17">The sequence shown here is derived from an EMBL/GenBank/DDBJ whole genome shotgun (WGS) entry which is preliminary data.</text>
</comment>
<dbReference type="InterPro" id="IPR013083">
    <property type="entry name" value="Znf_RING/FYVE/PHD"/>
</dbReference>
<dbReference type="SUPFAM" id="SSF50978">
    <property type="entry name" value="WD40 repeat-like"/>
    <property type="match status" value="1"/>
</dbReference>
<dbReference type="STRING" id="181874.A0A409VDZ1"/>
<feature type="repeat" description="WD" evidence="14">
    <location>
        <begin position="253"/>
        <end position="288"/>
    </location>
</feature>
<comment type="function">
    <text evidence="15">Ubiquitin-protein ligase which is mainly involved pre-mRNA splicing and DNA repair. Required for pre-mRNA splicing as component of the spliceosome.</text>
</comment>
<dbReference type="GO" id="GO:0006281">
    <property type="term" value="P:DNA repair"/>
    <property type="evidence" value="ECO:0007669"/>
    <property type="project" value="UniProtKB-KW"/>
</dbReference>
<dbReference type="GO" id="GO:0000974">
    <property type="term" value="C:Prp19 complex"/>
    <property type="evidence" value="ECO:0007669"/>
    <property type="project" value="UniProtKB-UniRule"/>
</dbReference>
<dbReference type="GO" id="GO:0071006">
    <property type="term" value="C:U2-type catalytic step 1 spliceosome"/>
    <property type="evidence" value="ECO:0007669"/>
    <property type="project" value="TreeGrafter"/>
</dbReference>
<keyword evidence="9 15" id="KW-0227">DNA damage</keyword>
<dbReference type="InterPro" id="IPR001680">
    <property type="entry name" value="WD40_rpt"/>
</dbReference>
<keyword evidence="6 15" id="KW-0808">Transferase</keyword>
<dbReference type="InterPro" id="IPR055340">
    <property type="entry name" value="RING-Ubox_PRP19"/>
</dbReference>
<dbReference type="GO" id="GO:0061630">
    <property type="term" value="F:ubiquitin protein ligase activity"/>
    <property type="evidence" value="ECO:0007669"/>
    <property type="project" value="UniProtKB-UniRule"/>
</dbReference>
<dbReference type="EC" id="2.3.2.27" evidence="15"/>
<keyword evidence="10 15" id="KW-0833">Ubl conjugation pathway</keyword>
<dbReference type="SMART" id="SM00504">
    <property type="entry name" value="Ubox"/>
    <property type="match status" value="1"/>
</dbReference>
<evidence type="ECO:0000313" key="18">
    <source>
        <dbReference type="Proteomes" id="UP000284842"/>
    </source>
</evidence>
<evidence type="ECO:0000256" key="3">
    <source>
        <dbReference type="ARBA" id="ARBA00006388"/>
    </source>
</evidence>
<evidence type="ECO:0000256" key="12">
    <source>
        <dbReference type="ARBA" id="ARBA00023204"/>
    </source>
</evidence>
<evidence type="ECO:0000256" key="14">
    <source>
        <dbReference type="PROSITE-ProRule" id="PRU00221"/>
    </source>
</evidence>
<dbReference type="InterPro" id="IPR013915">
    <property type="entry name" value="Prp19_cc"/>
</dbReference>
<comment type="pathway">
    <text evidence="2 15">Protein modification; protein ubiquitination.</text>
</comment>
<dbReference type="PANTHER" id="PTHR43995:SF1">
    <property type="entry name" value="PRE-MRNA-PROCESSING FACTOR 19"/>
    <property type="match status" value="1"/>
</dbReference>
<dbReference type="Gene3D" id="2.130.10.10">
    <property type="entry name" value="YVTN repeat-like/Quinoprotein amine dehydrogenase"/>
    <property type="match status" value="1"/>
</dbReference>
<dbReference type="GO" id="GO:0005737">
    <property type="term" value="C:cytoplasm"/>
    <property type="evidence" value="ECO:0007669"/>
    <property type="project" value="TreeGrafter"/>
</dbReference>
<evidence type="ECO:0000256" key="6">
    <source>
        <dbReference type="ARBA" id="ARBA00022679"/>
    </source>
</evidence>
<dbReference type="AlphaFoldDB" id="A0A409VDZ1"/>
<sequence length="507" mass="54416">MFFCAISGEPPQEPVVSKVSGNVYERRLIVKYINENGTDPITGGKLEESDLVAVKASPKSAPPRPPTHASIPALLHALQNEWDAMVLGTHTLEQKYHATRQELSYALYAQDAAQRVIARLLRERNTAREALSNIQATTGLGPSTANGSEDVEMVPEDSAESGLPATVIAQIDETHQALSSARKKRKPPQGYVTPAEVKTFTATHTIPSLHSASPAGITSLAVSRLNPSQFLTGGNDKIVQLYDRSTDKVLASLKGHTKKVNHVAFREKEGDSTILISAGADKIAKAWSHDSSSGEYIPKATIRTHAGEITGLAVHPTNSLFALSSSDKTYSLHDISTFSQVFRSVPSDEAFTSLAIHPDGTLIAVGTPTSTIQIFDVRTGAIAASLTPPDASPFTVNTLNFSENGYHLLAPDSLSSVAIWDLRKPKITHSIALGGDFKVNKVQYDLSAQLLGVAGSQGARIYAHKTWEELLQLDQGGEVADFAFGDQGKEIWGATGREVRIWGLPSA</sequence>
<keyword evidence="5 15" id="KW-0507">mRNA processing</keyword>
<evidence type="ECO:0000256" key="4">
    <source>
        <dbReference type="ARBA" id="ARBA00022574"/>
    </source>
</evidence>
<gene>
    <name evidence="17" type="ORF">CVT24_000431</name>
</gene>
<evidence type="ECO:0000256" key="5">
    <source>
        <dbReference type="ARBA" id="ARBA00022664"/>
    </source>
</evidence>
<evidence type="ECO:0000259" key="16">
    <source>
        <dbReference type="PROSITE" id="PS51698"/>
    </source>
</evidence>
<keyword evidence="7 15" id="KW-0747">Spliceosome</keyword>
<dbReference type="Pfam" id="PF12894">
    <property type="entry name" value="ANAPC4_WD40"/>
    <property type="match status" value="1"/>
</dbReference>
<dbReference type="CDD" id="cd16656">
    <property type="entry name" value="RING-Ubox_PRP19"/>
    <property type="match status" value="1"/>
</dbReference>
<feature type="domain" description="U-box" evidence="16">
    <location>
        <begin position="1"/>
        <end position="72"/>
    </location>
</feature>
<dbReference type="UniPathway" id="UPA00143"/>
<dbReference type="InterPro" id="IPR015943">
    <property type="entry name" value="WD40/YVTN_repeat-like_dom_sf"/>
</dbReference>
<keyword evidence="11 15" id="KW-0508">mRNA splicing</keyword>
<comment type="similarity">
    <text evidence="3 15">Belongs to the WD repeat PRP19 family.</text>
</comment>
<dbReference type="OrthoDB" id="687049at2759"/>
<dbReference type="GO" id="GO:0000398">
    <property type="term" value="P:mRNA splicing, via spliceosome"/>
    <property type="evidence" value="ECO:0007669"/>
    <property type="project" value="InterPro"/>
</dbReference>
<dbReference type="SUPFAM" id="SSF57850">
    <property type="entry name" value="RING/U-box"/>
    <property type="match status" value="1"/>
</dbReference>
<dbReference type="Pfam" id="PF00400">
    <property type="entry name" value="WD40"/>
    <property type="match status" value="1"/>
</dbReference>
<evidence type="ECO:0000313" key="17">
    <source>
        <dbReference type="EMBL" id="PPQ62737.1"/>
    </source>
</evidence>
<dbReference type="PROSITE" id="PS51698">
    <property type="entry name" value="U_BOX"/>
    <property type="match status" value="1"/>
</dbReference>
<keyword evidence="12 15" id="KW-0234">DNA repair</keyword>
<accession>A0A409VDZ1</accession>
<dbReference type="PANTHER" id="PTHR43995">
    <property type="entry name" value="PRE-MRNA-PROCESSING FACTOR 19"/>
    <property type="match status" value="1"/>
</dbReference>
<dbReference type="InterPro" id="IPR024977">
    <property type="entry name" value="Apc4-like_WD40_dom"/>
</dbReference>
<organism evidence="17 18">
    <name type="scientific">Panaeolus cyanescens</name>
    <dbReference type="NCBI Taxonomy" id="181874"/>
    <lineage>
        <taxon>Eukaryota</taxon>
        <taxon>Fungi</taxon>
        <taxon>Dikarya</taxon>
        <taxon>Basidiomycota</taxon>
        <taxon>Agaricomycotina</taxon>
        <taxon>Agaricomycetes</taxon>
        <taxon>Agaricomycetidae</taxon>
        <taxon>Agaricales</taxon>
        <taxon>Agaricineae</taxon>
        <taxon>Galeropsidaceae</taxon>
        <taxon>Panaeolus</taxon>
    </lineage>
</organism>
<evidence type="ECO:0000256" key="15">
    <source>
        <dbReference type="RuleBase" id="RU367101"/>
    </source>
</evidence>
<evidence type="ECO:0000256" key="13">
    <source>
        <dbReference type="ARBA" id="ARBA00023242"/>
    </source>
</evidence>
<comment type="catalytic activity">
    <reaction evidence="15">
        <text>S-ubiquitinyl-[E2 ubiquitin-conjugating enzyme]-L-cysteine + [acceptor protein]-L-lysine = [E2 ubiquitin-conjugating enzyme]-L-cysteine + N(6)-ubiquitinyl-[acceptor protein]-L-lysine.</text>
        <dbReference type="EC" id="2.3.2.27"/>
    </reaction>
</comment>
<keyword evidence="8" id="KW-0677">Repeat</keyword>
<dbReference type="InterPro" id="IPR036322">
    <property type="entry name" value="WD40_repeat_dom_sf"/>
</dbReference>
<dbReference type="Pfam" id="PF08606">
    <property type="entry name" value="Prp19"/>
    <property type="match status" value="1"/>
</dbReference>
<dbReference type="GO" id="GO:0070534">
    <property type="term" value="P:protein K63-linked ubiquitination"/>
    <property type="evidence" value="ECO:0007669"/>
    <property type="project" value="UniProtKB-UniRule"/>
</dbReference>
<evidence type="ECO:0000256" key="2">
    <source>
        <dbReference type="ARBA" id="ARBA00004906"/>
    </source>
</evidence>
<dbReference type="SMART" id="SM00320">
    <property type="entry name" value="WD40"/>
    <property type="match status" value="5"/>
</dbReference>
<comment type="subcellular location">
    <subcellularLocation>
        <location evidence="1 15">Nucleus</location>
    </subcellularLocation>
</comment>
<dbReference type="InterPro" id="IPR003613">
    <property type="entry name" value="Ubox_domain"/>
</dbReference>
<evidence type="ECO:0000256" key="10">
    <source>
        <dbReference type="ARBA" id="ARBA00022786"/>
    </source>
</evidence>
<dbReference type="Proteomes" id="UP000284842">
    <property type="component" value="Unassembled WGS sequence"/>
</dbReference>
<dbReference type="EMBL" id="NHTK01006137">
    <property type="protein sequence ID" value="PPQ62737.1"/>
    <property type="molecule type" value="Genomic_DNA"/>
</dbReference>